<dbReference type="PANTHER" id="PTHR10468:SF3">
    <property type="entry name" value="ALPHA-1,3-MANNOSYL-GLYCOPROTEIN 2-BETA-N-ACETYLGLUCOSAMINYLTRANSFERASE"/>
    <property type="match status" value="1"/>
</dbReference>
<accession>A0A8R1I006</accession>
<proteinExistence type="inferred from homology"/>
<keyword evidence="11 17" id="KW-0472">Membrane</keyword>
<dbReference type="GO" id="GO:0003827">
    <property type="term" value="F:alpha-1,3-mannosylglycoprotein 2-beta-N-acetylglucosaminyltransferase activity"/>
    <property type="evidence" value="ECO:0007669"/>
    <property type="project" value="UniProtKB-UniRule"/>
</dbReference>
<evidence type="ECO:0000256" key="15">
    <source>
        <dbReference type="ARBA" id="ARBA00041712"/>
    </source>
</evidence>
<comment type="cofactor">
    <cofactor evidence="17">
        <name>Mn(2+)</name>
        <dbReference type="ChEBI" id="CHEBI:29035"/>
    </cofactor>
    <text evidence="17">The cofactor is mostly bound to the substrate.</text>
</comment>
<keyword evidence="8 17" id="KW-0735">Signal-anchor</keyword>
<keyword evidence="18" id="KW-0732">Signal</keyword>
<keyword evidence="12 17" id="KW-0464">Manganese</keyword>
<evidence type="ECO:0000256" key="4">
    <source>
        <dbReference type="ARBA" id="ARBA00022676"/>
    </source>
</evidence>
<evidence type="ECO:0000256" key="16">
    <source>
        <dbReference type="ARBA" id="ARBA00049421"/>
    </source>
</evidence>
<keyword evidence="9 17" id="KW-1133">Transmembrane helix</keyword>
<comment type="catalytic activity">
    <reaction evidence="16 17">
        <text>N(4)-(alpha-D-Man-(1-&gt;3)-[alpha-D-Man-(1-&gt;3)-[alpha-D-Man-(1-&gt;6)]-alpha-D-Man-(1-&gt;6)]-beta-D-Man-(1-&gt;4)-beta-D-GlcNAc-(1-&gt;4)-beta-D-GlcNAc)-L-asparaginyl-[protein] (N-glucan mannose isomer 5A1,2) + UDP-N-acetyl-alpha-D-glucosamine = N(4)-{beta-D-GlcNAc-(1-&gt;2)-alpha-D-Man-(1-&gt;3)-[alpha-D-Man-(1-&gt;3)-[alpha-D-Man-(1-&gt;6)]-alpha-D-Man-(1-&gt;6)]-beta-D-Man-(1-&gt;4)-beta-D-GlcNAc-(1-&gt;4)-beta-D-GlcNAc}-L-asparaginyl-[protein] + UDP + H(+)</text>
        <dbReference type="Rhea" id="RHEA:11456"/>
        <dbReference type="Rhea" id="RHEA-COMP:14367"/>
        <dbReference type="Rhea" id="RHEA-COMP:14368"/>
        <dbReference type="ChEBI" id="CHEBI:15378"/>
        <dbReference type="ChEBI" id="CHEBI:57705"/>
        <dbReference type="ChEBI" id="CHEBI:58223"/>
        <dbReference type="ChEBI" id="CHEBI:59087"/>
        <dbReference type="ChEBI" id="CHEBI:60625"/>
        <dbReference type="EC" id="2.4.1.101"/>
    </reaction>
</comment>
<evidence type="ECO:0000256" key="7">
    <source>
        <dbReference type="ARBA" id="ARBA00022723"/>
    </source>
</evidence>
<dbReference type="InterPro" id="IPR052261">
    <property type="entry name" value="Glycosyltransferase_13"/>
</dbReference>
<dbReference type="EC" id="2.4.1.101" evidence="14 17"/>
<protein>
    <recommendedName>
        <fullName evidence="14 17">Alpha-1,3-mannosyl-glycoprotein 2-beta-N-acetylglucosaminyltransferase</fullName>
        <shortName evidence="17">GNT-I</shortName>
        <shortName evidence="17">GlcNAc-T I</shortName>
        <ecNumber evidence="14 17">2.4.1.101</ecNumber>
    </recommendedName>
    <alternativeName>
        <fullName evidence="15 17">N-glycosyl-oligosaccharide-glycoprotein N-acetylglucosaminyltransferase I</fullName>
    </alternativeName>
</protein>
<dbReference type="Pfam" id="PF03071">
    <property type="entry name" value="GNT-I"/>
    <property type="match status" value="1"/>
</dbReference>
<dbReference type="AlphaFoldDB" id="A0A8R1I006"/>
<dbReference type="SUPFAM" id="SSF53448">
    <property type="entry name" value="Nucleotide-diphospho-sugar transferases"/>
    <property type="match status" value="1"/>
</dbReference>
<evidence type="ECO:0000256" key="1">
    <source>
        <dbReference type="ARBA" id="ARBA00004323"/>
    </source>
</evidence>
<dbReference type="GO" id="GO:0006487">
    <property type="term" value="P:protein N-linked glycosylation"/>
    <property type="evidence" value="ECO:0007669"/>
    <property type="project" value="EnsemblMetazoa"/>
</dbReference>
<dbReference type="Proteomes" id="UP000005237">
    <property type="component" value="Unassembled WGS sequence"/>
</dbReference>
<evidence type="ECO:0000256" key="11">
    <source>
        <dbReference type="ARBA" id="ARBA00023136"/>
    </source>
</evidence>
<evidence type="ECO:0000256" key="2">
    <source>
        <dbReference type="ARBA" id="ARBA00004922"/>
    </source>
</evidence>
<keyword evidence="4 17" id="KW-0328">Glycosyltransferase</keyword>
<dbReference type="Gene3D" id="3.90.550.10">
    <property type="entry name" value="Spore Coat Polysaccharide Biosynthesis Protein SpsA, Chain A"/>
    <property type="match status" value="1"/>
</dbReference>
<dbReference type="FunFam" id="3.10.180.20:FF:000003">
    <property type="entry name" value="GLYcosylation related"/>
    <property type="match status" value="1"/>
</dbReference>
<keyword evidence="7 17" id="KW-0479">Metal-binding</keyword>
<dbReference type="EnsemblMetazoa" id="CJA15753.1">
    <property type="protein sequence ID" value="CJA15753.1"/>
    <property type="gene ID" value="WBGene00134957"/>
</dbReference>
<dbReference type="FunFam" id="3.90.550.10:FF:000261">
    <property type="entry name" value="GLYcosylation related"/>
    <property type="match status" value="1"/>
</dbReference>
<evidence type="ECO:0000256" key="3">
    <source>
        <dbReference type="ARBA" id="ARBA00006492"/>
    </source>
</evidence>
<evidence type="ECO:0000256" key="10">
    <source>
        <dbReference type="ARBA" id="ARBA00023034"/>
    </source>
</evidence>
<evidence type="ECO:0000313" key="19">
    <source>
        <dbReference type="EnsemblMetazoa" id="CJA15753.1"/>
    </source>
</evidence>
<feature type="transmembrane region" description="Helical" evidence="17">
    <location>
        <begin position="83"/>
        <end position="103"/>
    </location>
</feature>
<evidence type="ECO:0000313" key="20">
    <source>
        <dbReference type="Proteomes" id="UP000005237"/>
    </source>
</evidence>
<organism evidence="19 20">
    <name type="scientific">Caenorhabditis japonica</name>
    <dbReference type="NCBI Taxonomy" id="281687"/>
    <lineage>
        <taxon>Eukaryota</taxon>
        <taxon>Metazoa</taxon>
        <taxon>Ecdysozoa</taxon>
        <taxon>Nematoda</taxon>
        <taxon>Chromadorea</taxon>
        <taxon>Rhabditida</taxon>
        <taxon>Rhabditina</taxon>
        <taxon>Rhabditomorpha</taxon>
        <taxon>Rhabditoidea</taxon>
        <taxon>Rhabditidae</taxon>
        <taxon>Peloderinae</taxon>
        <taxon>Caenorhabditis</taxon>
    </lineage>
</organism>
<dbReference type="InterPro" id="IPR004139">
    <property type="entry name" value="Glyco_trans_13"/>
</dbReference>
<evidence type="ECO:0000256" key="18">
    <source>
        <dbReference type="SAM" id="SignalP"/>
    </source>
</evidence>
<keyword evidence="5" id="KW-0808">Transferase</keyword>
<evidence type="ECO:0000256" key="9">
    <source>
        <dbReference type="ARBA" id="ARBA00022989"/>
    </source>
</evidence>
<dbReference type="GO" id="GO:0048471">
    <property type="term" value="C:perinuclear region of cytoplasm"/>
    <property type="evidence" value="ECO:0007669"/>
    <property type="project" value="EnsemblMetazoa"/>
</dbReference>
<evidence type="ECO:0000256" key="5">
    <source>
        <dbReference type="ARBA" id="ARBA00022679"/>
    </source>
</evidence>
<evidence type="ECO:0000256" key="12">
    <source>
        <dbReference type="ARBA" id="ARBA00023211"/>
    </source>
</evidence>
<keyword evidence="6 17" id="KW-0812">Transmembrane</keyword>
<feature type="signal peptide" evidence="18">
    <location>
        <begin position="1"/>
        <end position="29"/>
    </location>
</feature>
<evidence type="ECO:0000256" key="17">
    <source>
        <dbReference type="RuleBase" id="RU368119"/>
    </source>
</evidence>
<comment type="function">
    <text evidence="13 17">Initiates complex N-linked carbohydrate formation. Essential for the conversion of high-mannose to hybrid and complex N-glycans.</text>
</comment>
<evidence type="ECO:0000256" key="8">
    <source>
        <dbReference type="ARBA" id="ARBA00022968"/>
    </source>
</evidence>
<comment type="subcellular location">
    <subcellularLocation>
        <location evidence="1 17">Golgi apparatus membrane</location>
        <topology evidence="1 17">Single-pass type II membrane protein</topology>
    </subcellularLocation>
</comment>
<evidence type="ECO:0000256" key="14">
    <source>
        <dbReference type="ARBA" id="ARBA00038949"/>
    </source>
</evidence>
<dbReference type="GO" id="GO:0000139">
    <property type="term" value="C:Golgi membrane"/>
    <property type="evidence" value="ECO:0007669"/>
    <property type="project" value="UniProtKB-SubCell"/>
</dbReference>
<dbReference type="PANTHER" id="PTHR10468">
    <property type="entry name" value="PROTEIN O-LINKED-MANNOSE BETA-1,2-N-ACETYLGLUCOSAMINYLTRANSFERASE 1/ALPHA-1,3-MANNOSYL-GLYCOPROTEIN 2-BETA-N-ACETYLGLUCOSAMINYLTRANSFERASE"/>
    <property type="match status" value="1"/>
</dbReference>
<evidence type="ECO:0000256" key="13">
    <source>
        <dbReference type="ARBA" id="ARBA00037706"/>
    </source>
</evidence>
<feature type="chain" id="PRO_5035791148" description="Alpha-1,3-mannosyl-glycoprotein 2-beta-N-acetylglucosaminyltransferase" evidence="18">
    <location>
        <begin position="30"/>
        <end position="537"/>
    </location>
</feature>
<dbReference type="GO" id="GO:0030145">
    <property type="term" value="F:manganese ion binding"/>
    <property type="evidence" value="ECO:0007669"/>
    <property type="project" value="UniProtKB-UniRule"/>
</dbReference>
<dbReference type="InterPro" id="IPR029044">
    <property type="entry name" value="Nucleotide-diphossugar_trans"/>
</dbReference>
<reference evidence="19" key="2">
    <citation type="submission" date="2022-06" db="UniProtKB">
        <authorList>
            <consortium name="EnsemblMetazoa"/>
        </authorList>
    </citation>
    <scope>IDENTIFICATION</scope>
    <source>
        <strain evidence="19">DF5081</strain>
    </source>
</reference>
<keyword evidence="20" id="KW-1185">Reference proteome</keyword>
<keyword evidence="10 17" id="KW-0333">Golgi apparatus</keyword>
<comment type="pathway">
    <text evidence="2 17">Protein modification; protein glycosylation.</text>
</comment>
<comment type="similarity">
    <text evidence="3 17">Belongs to the glycosyltransferase 13 family.</text>
</comment>
<reference evidence="20" key="1">
    <citation type="submission" date="2010-08" db="EMBL/GenBank/DDBJ databases">
        <authorList>
            <consortium name="Caenorhabditis japonica Sequencing Consortium"/>
            <person name="Wilson R.K."/>
        </authorList>
    </citation>
    <scope>NUCLEOTIDE SEQUENCE [LARGE SCALE GENOMIC DNA]</scope>
    <source>
        <strain evidence="20">DF5081</strain>
    </source>
</reference>
<dbReference type="Gene3D" id="3.10.180.20">
    <property type="entry name" value="N-Acetylglucosaminyltransferase I, Domain 2"/>
    <property type="match status" value="1"/>
</dbReference>
<sequence length="537" mass="62407">MLEKKTTTLTLASLPLLLLLLFSVHPIQPASPFSFSIHSSLVLLFGRFQNYLEDRQQLFNTCPSFQGRFEHMKRVLRRIAPKYTSTLFKIICIIVLCSLIVYLRSENRITHDELALNGPISSSLEDEEGQNTINNNDGKFISAILVFCATRPDALRNHLTQLLAQRPSASQYHVIISQDGNKTAVRQVAQKFVHEFKNVVHVNHQKIDVKKRSNYPAISAHYKWALDKVFNELHYSHVIVTEDDLDIGNDFFSYFRWGKQVLDADDTIWCVSAWNDNGGGSIIDAKRGDLVWRTDFFPGLGWMLTKKLWNELSSGFPAAYWDDWMRRPEIRKNRSCVRPEISRTSHNMKLAGKGSSGGMYKDYLSKISASHANVDFSLLPTAIVQKSNYDKRLIEDIENARSLDLNNTFKMVKAYNYKIEYKNIREWHKLAAMFKLMTDIRGGMQRTAYYGVVTAMFHNCRVFVVPEAIYRNPKSLTEYVYDPNWDKQNRFIEFENYYCKTRKYLGKCDPHDPQMIAFFKKKGWKKRMDDWGEMIVV</sequence>
<evidence type="ECO:0000256" key="6">
    <source>
        <dbReference type="ARBA" id="ARBA00022692"/>
    </source>
</evidence>
<name>A0A8R1I006_CAEJA</name>